<feature type="non-terminal residue" evidence="2">
    <location>
        <position position="205"/>
    </location>
</feature>
<evidence type="ECO:0000256" key="1">
    <source>
        <dbReference type="SAM" id="Phobius"/>
    </source>
</evidence>
<name>X1CSQ4_9ZZZZ</name>
<keyword evidence="1" id="KW-1133">Transmembrane helix</keyword>
<protein>
    <recommendedName>
        <fullName evidence="3">PKD domain-containing protein</fullName>
    </recommendedName>
</protein>
<comment type="caution">
    <text evidence="2">The sequence shown here is derived from an EMBL/GenBank/DDBJ whole genome shotgun (WGS) entry which is preliminary data.</text>
</comment>
<proteinExistence type="predicted"/>
<evidence type="ECO:0000313" key="2">
    <source>
        <dbReference type="EMBL" id="GAG87296.1"/>
    </source>
</evidence>
<sequence length="205" mass="22738">METKKLIVGLTLMFALCMGSIMGLLLNEGQEAKGIIDSTYSLDDQIDIRLDRSISDGLFDINWRVRNATGANNTVQVGIHHGTPDYYIDDGPYRVDRVDIYWGDGGFNTTTDPTTEPNGTFKHNYTETGAYTITVKAGQWSHKKYNVNTTVINIWNRTIEGRIVNEDNTWIGPNFPLSSYTLTGSAVGINATNKVTAQNGFLYGI</sequence>
<feature type="transmembrane region" description="Helical" evidence="1">
    <location>
        <begin position="6"/>
        <end position="26"/>
    </location>
</feature>
<keyword evidence="1" id="KW-0472">Membrane</keyword>
<reference evidence="2" key="1">
    <citation type="journal article" date="2014" name="Front. Microbiol.">
        <title>High frequency of phylogenetically diverse reductive dehalogenase-homologous genes in deep subseafloor sedimentary metagenomes.</title>
        <authorList>
            <person name="Kawai M."/>
            <person name="Futagami T."/>
            <person name="Toyoda A."/>
            <person name="Takaki Y."/>
            <person name="Nishi S."/>
            <person name="Hori S."/>
            <person name="Arai W."/>
            <person name="Tsubouchi T."/>
            <person name="Morono Y."/>
            <person name="Uchiyama I."/>
            <person name="Ito T."/>
            <person name="Fujiyama A."/>
            <person name="Inagaki F."/>
            <person name="Takami H."/>
        </authorList>
    </citation>
    <scope>NUCLEOTIDE SEQUENCE</scope>
    <source>
        <strain evidence="2">Expedition CK06-06</strain>
    </source>
</reference>
<organism evidence="2">
    <name type="scientific">marine sediment metagenome</name>
    <dbReference type="NCBI Taxonomy" id="412755"/>
    <lineage>
        <taxon>unclassified sequences</taxon>
        <taxon>metagenomes</taxon>
        <taxon>ecological metagenomes</taxon>
    </lineage>
</organism>
<dbReference type="AlphaFoldDB" id="X1CSQ4"/>
<gene>
    <name evidence="2" type="ORF">S01H4_26742</name>
</gene>
<accession>X1CSQ4</accession>
<evidence type="ECO:0008006" key="3">
    <source>
        <dbReference type="Google" id="ProtNLM"/>
    </source>
</evidence>
<keyword evidence="1" id="KW-0812">Transmembrane</keyword>
<dbReference type="EMBL" id="BART01012944">
    <property type="protein sequence ID" value="GAG87296.1"/>
    <property type="molecule type" value="Genomic_DNA"/>
</dbReference>